<dbReference type="GO" id="GO:0003919">
    <property type="term" value="F:FMN adenylyltransferase activity"/>
    <property type="evidence" value="ECO:0007669"/>
    <property type="project" value="UniProtKB-EC"/>
</dbReference>
<keyword evidence="10 14" id="KW-0067">ATP-binding</keyword>
<evidence type="ECO:0000259" key="15">
    <source>
        <dbReference type="SMART" id="SM00904"/>
    </source>
</evidence>
<comment type="catalytic activity">
    <reaction evidence="13 14">
        <text>FMN + ATP + H(+) = FAD + diphosphate</text>
        <dbReference type="Rhea" id="RHEA:17237"/>
        <dbReference type="ChEBI" id="CHEBI:15378"/>
        <dbReference type="ChEBI" id="CHEBI:30616"/>
        <dbReference type="ChEBI" id="CHEBI:33019"/>
        <dbReference type="ChEBI" id="CHEBI:57692"/>
        <dbReference type="ChEBI" id="CHEBI:58210"/>
        <dbReference type="EC" id="2.7.7.2"/>
    </reaction>
</comment>
<comment type="pathway">
    <text evidence="2 14">Cofactor biosynthesis; FMN biosynthesis; FMN from riboflavin (ATP route): step 1/1.</text>
</comment>
<evidence type="ECO:0000256" key="5">
    <source>
        <dbReference type="ARBA" id="ARBA00022679"/>
    </source>
</evidence>
<dbReference type="PIRSF" id="PIRSF004491">
    <property type="entry name" value="FAD_Synth"/>
    <property type="match status" value="1"/>
</dbReference>
<accession>A0ABZ3FMD7</accession>
<keyword evidence="4 14" id="KW-0288">FMN</keyword>
<evidence type="ECO:0000256" key="13">
    <source>
        <dbReference type="ARBA" id="ARBA00049494"/>
    </source>
</evidence>
<evidence type="ECO:0000256" key="7">
    <source>
        <dbReference type="ARBA" id="ARBA00022741"/>
    </source>
</evidence>
<dbReference type="Proteomes" id="UP001442841">
    <property type="component" value="Chromosome"/>
</dbReference>
<dbReference type="InterPro" id="IPR023465">
    <property type="entry name" value="Riboflavin_kinase_dom_sf"/>
</dbReference>
<dbReference type="NCBIfam" id="TIGR00125">
    <property type="entry name" value="cyt_tran_rel"/>
    <property type="match status" value="1"/>
</dbReference>
<keyword evidence="9 14" id="KW-0274">FAD</keyword>
<dbReference type="InterPro" id="IPR015865">
    <property type="entry name" value="Riboflavin_kinase_bac/euk"/>
</dbReference>
<proteinExistence type="inferred from homology"/>
<keyword evidence="8 14" id="KW-0418">Kinase</keyword>
<evidence type="ECO:0000256" key="1">
    <source>
        <dbReference type="ARBA" id="ARBA00004726"/>
    </source>
</evidence>
<sequence length="299" mass="32338">MNPASVVVIGNFDGVHKGHQEVLRVARSLEPGARLVAVTFWPHPMSVVRPGSEPRLLSDLDQRVELLRAAGADVVEVIAFDRALMSMQPEDFLEACISPLNPVRVVVGQNFRFGHRASGNVETLRAYGAGRFEVTGLELLVNEHKTTSSTEIRRLLDEGMVAEAAHHLGRPFRFAGTVVMGHQRGREFGFPTANLPVPAGFAVPAAGVYAGWLTLMHQPDAPAWPAAISVGTNPTFDDVPAVVVEAHALDHDDLELYGVAVAVDFVERLRGNVKFDGIPALIDQIAADVVRTRQVLGVD</sequence>
<evidence type="ECO:0000256" key="11">
    <source>
        <dbReference type="ARBA" id="ARBA00023268"/>
    </source>
</evidence>
<dbReference type="NCBIfam" id="NF004160">
    <property type="entry name" value="PRK05627.1-3"/>
    <property type="match status" value="1"/>
</dbReference>
<evidence type="ECO:0000256" key="14">
    <source>
        <dbReference type="PIRNR" id="PIRNR004491"/>
    </source>
</evidence>
<dbReference type="InterPro" id="IPR015864">
    <property type="entry name" value="FAD_synthase"/>
</dbReference>
<dbReference type="NCBIfam" id="TIGR00083">
    <property type="entry name" value="ribF"/>
    <property type="match status" value="1"/>
</dbReference>
<keyword evidence="11" id="KW-0511">Multifunctional enzyme</keyword>
<evidence type="ECO:0000256" key="12">
    <source>
        <dbReference type="ARBA" id="ARBA00047880"/>
    </source>
</evidence>
<dbReference type="SMART" id="SM00904">
    <property type="entry name" value="Flavokinase"/>
    <property type="match status" value="1"/>
</dbReference>
<dbReference type="EMBL" id="CP154795">
    <property type="protein sequence ID" value="XAN07211.1"/>
    <property type="molecule type" value="Genomic_DNA"/>
</dbReference>
<evidence type="ECO:0000256" key="2">
    <source>
        <dbReference type="ARBA" id="ARBA00005201"/>
    </source>
</evidence>
<evidence type="ECO:0000313" key="16">
    <source>
        <dbReference type="EMBL" id="XAN07211.1"/>
    </source>
</evidence>
<dbReference type="Gene3D" id="3.40.50.620">
    <property type="entry name" value="HUPs"/>
    <property type="match status" value="1"/>
</dbReference>
<dbReference type="CDD" id="cd02064">
    <property type="entry name" value="FAD_synthetase_N"/>
    <property type="match status" value="1"/>
</dbReference>
<dbReference type="GO" id="GO:0008531">
    <property type="term" value="F:riboflavin kinase activity"/>
    <property type="evidence" value="ECO:0007669"/>
    <property type="project" value="UniProtKB-EC"/>
</dbReference>
<dbReference type="SUPFAM" id="SSF52374">
    <property type="entry name" value="Nucleotidylyl transferase"/>
    <property type="match status" value="1"/>
</dbReference>
<evidence type="ECO:0000256" key="6">
    <source>
        <dbReference type="ARBA" id="ARBA00022695"/>
    </source>
</evidence>
<keyword evidence="7 14" id="KW-0547">Nucleotide-binding</keyword>
<comment type="catalytic activity">
    <reaction evidence="12 14">
        <text>riboflavin + ATP = FMN + ADP + H(+)</text>
        <dbReference type="Rhea" id="RHEA:14357"/>
        <dbReference type="ChEBI" id="CHEBI:15378"/>
        <dbReference type="ChEBI" id="CHEBI:30616"/>
        <dbReference type="ChEBI" id="CHEBI:57986"/>
        <dbReference type="ChEBI" id="CHEBI:58210"/>
        <dbReference type="ChEBI" id="CHEBI:456216"/>
        <dbReference type="EC" id="2.7.1.26"/>
    </reaction>
</comment>
<dbReference type="PANTHER" id="PTHR22749:SF6">
    <property type="entry name" value="RIBOFLAVIN KINASE"/>
    <property type="match status" value="1"/>
</dbReference>
<reference evidence="16 17" key="1">
    <citation type="submission" date="2024-04" db="EMBL/GenBank/DDBJ databases">
        <title>Isolation of an actinomycete strain from pig manure.</title>
        <authorList>
            <person name="Gong T."/>
            <person name="Yu Z."/>
            <person name="An M."/>
            <person name="Wei C."/>
            <person name="Yang W."/>
            <person name="Liu L."/>
        </authorList>
    </citation>
    <scope>NUCLEOTIDE SEQUENCE [LARGE SCALE GENOMIC DNA]</scope>
    <source>
        <strain evidence="16 17">ZF39</strain>
    </source>
</reference>
<dbReference type="EC" id="2.7.7.2" evidence="14"/>
<dbReference type="Gene3D" id="2.40.30.30">
    <property type="entry name" value="Riboflavin kinase-like"/>
    <property type="match status" value="1"/>
</dbReference>
<evidence type="ECO:0000256" key="10">
    <source>
        <dbReference type="ARBA" id="ARBA00022840"/>
    </source>
</evidence>
<evidence type="ECO:0000256" key="8">
    <source>
        <dbReference type="ARBA" id="ARBA00022777"/>
    </source>
</evidence>
<evidence type="ECO:0000256" key="9">
    <source>
        <dbReference type="ARBA" id="ARBA00022827"/>
    </source>
</evidence>
<keyword evidence="6 14" id="KW-0548">Nucleotidyltransferase</keyword>
<protein>
    <recommendedName>
        <fullName evidence="14">Riboflavin biosynthesis protein</fullName>
    </recommendedName>
    <domain>
        <recommendedName>
            <fullName evidence="14">Riboflavin kinase</fullName>
            <ecNumber evidence="14">2.7.1.26</ecNumber>
        </recommendedName>
        <alternativeName>
            <fullName evidence="14">Flavokinase</fullName>
        </alternativeName>
    </domain>
    <domain>
        <recommendedName>
            <fullName evidence="14">FMN adenylyltransferase</fullName>
            <ecNumber evidence="14">2.7.7.2</ecNumber>
        </recommendedName>
        <alternativeName>
            <fullName evidence="14">FAD pyrophosphorylase</fullName>
        </alternativeName>
        <alternativeName>
            <fullName evidence="14">FAD synthase</fullName>
        </alternativeName>
    </domain>
</protein>
<evidence type="ECO:0000256" key="3">
    <source>
        <dbReference type="ARBA" id="ARBA00022630"/>
    </source>
</evidence>
<organism evidence="16 17">
    <name type="scientific">Ammonicoccus fulvus</name>
    <dbReference type="NCBI Taxonomy" id="3138240"/>
    <lineage>
        <taxon>Bacteria</taxon>
        <taxon>Bacillati</taxon>
        <taxon>Actinomycetota</taxon>
        <taxon>Actinomycetes</taxon>
        <taxon>Propionibacteriales</taxon>
        <taxon>Propionibacteriaceae</taxon>
        <taxon>Ammonicoccus</taxon>
    </lineage>
</organism>
<dbReference type="PANTHER" id="PTHR22749">
    <property type="entry name" value="RIBOFLAVIN KINASE/FMN ADENYLYLTRANSFERASE"/>
    <property type="match status" value="1"/>
</dbReference>
<dbReference type="EC" id="2.7.1.26" evidence="14"/>
<evidence type="ECO:0000313" key="17">
    <source>
        <dbReference type="Proteomes" id="UP001442841"/>
    </source>
</evidence>
<dbReference type="InterPro" id="IPR014729">
    <property type="entry name" value="Rossmann-like_a/b/a_fold"/>
</dbReference>
<dbReference type="RefSeq" id="WP_425308661.1">
    <property type="nucleotide sequence ID" value="NZ_CP154795.1"/>
</dbReference>
<feature type="domain" description="Riboflavin kinase" evidence="15">
    <location>
        <begin position="167"/>
        <end position="297"/>
    </location>
</feature>
<name>A0ABZ3FMD7_9ACTN</name>
<keyword evidence="17" id="KW-1185">Reference proteome</keyword>
<comment type="similarity">
    <text evidence="14">Belongs to the ribF family.</text>
</comment>
<keyword evidence="5 14" id="KW-0808">Transferase</keyword>
<dbReference type="InterPro" id="IPR004821">
    <property type="entry name" value="Cyt_trans-like"/>
</dbReference>
<keyword evidence="3 14" id="KW-0285">Flavoprotein</keyword>
<comment type="pathway">
    <text evidence="1 14">Cofactor biosynthesis; FAD biosynthesis; FAD from FMN: step 1/1.</text>
</comment>
<evidence type="ECO:0000256" key="4">
    <source>
        <dbReference type="ARBA" id="ARBA00022643"/>
    </source>
</evidence>
<dbReference type="InterPro" id="IPR002606">
    <property type="entry name" value="Riboflavin_kinase_bac"/>
</dbReference>
<gene>
    <name evidence="16" type="ORF">AADG42_07865</name>
</gene>
<dbReference type="SUPFAM" id="SSF82114">
    <property type="entry name" value="Riboflavin kinase-like"/>
    <property type="match status" value="1"/>
</dbReference>
<dbReference type="InterPro" id="IPR023468">
    <property type="entry name" value="Riboflavin_kinase"/>
</dbReference>
<dbReference type="Pfam" id="PF01687">
    <property type="entry name" value="Flavokinase"/>
    <property type="match status" value="1"/>
</dbReference>
<dbReference type="Pfam" id="PF06574">
    <property type="entry name" value="FAD_syn"/>
    <property type="match status" value="1"/>
</dbReference>